<accession>A0A0F9IK72</accession>
<protein>
    <submittedName>
        <fullName evidence="1">Uncharacterized protein</fullName>
    </submittedName>
</protein>
<comment type="caution">
    <text evidence="1">The sequence shown here is derived from an EMBL/GenBank/DDBJ whole genome shotgun (WGS) entry which is preliminary data.</text>
</comment>
<organism evidence="1">
    <name type="scientific">marine sediment metagenome</name>
    <dbReference type="NCBI Taxonomy" id="412755"/>
    <lineage>
        <taxon>unclassified sequences</taxon>
        <taxon>metagenomes</taxon>
        <taxon>ecological metagenomes</taxon>
    </lineage>
</organism>
<proteinExistence type="predicted"/>
<dbReference type="EMBL" id="LAZR01020775">
    <property type="protein sequence ID" value="KKL87662.1"/>
    <property type="molecule type" value="Genomic_DNA"/>
</dbReference>
<sequence>MQHIKDLIKPITKKKGGSERGMWIEQIAHLVDRPVKQIAIITSDWKLSWLRDSIDFATHQKNVQAGWWYWRAKTLTGEDL</sequence>
<reference evidence="1" key="1">
    <citation type="journal article" date="2015" name="Nature">
        <title>Complex archaea that bridge the gap between prokaryotes and eukaryotes.</title>
        <authorList>
            <person name="Spang A."/>
            <person name="Saw J.H."/>
            <person name="Jorgensen S.L."/>
            <person name="Zaremba-Niedzwiedzka K."/>
            <person name="Martijn J."/>
            <person name="Lind A.E."/>
            <person name="van Eijk R."/>
            <person name="Schleper C."/>
            <person name="Guy L."/>
            <person name="Ettema T.J."/>
        </authorList>
    </citation>
    <scope>NUCLEOTIDE SEQUENCE</scope>
</reference>
<dbReference type="AlphaFoldDB" id="A0A0F9IK72"/>
<evidence type="ECO:0000313" key="1">
    <source>
        <dbReference type="EMBL" id="KKL87662.1"/>
    </source>
</evidence>
<name>A0A0F9IK72_9ZZZZ</name>
<gene>
    <name evidence="1" type="ORF">LCGC14_1932440</name>
</gene>